<name>A0ABX0U9Z2_9FLAO</name>
<evidence type="ECO:0000313" key="2">
    <source>
        <dbReference type="EMBL" id="NIJ45063.1"/>
    </source>
</evidence>
<keyword evidence="3" id="KW-1185">Reference proteome</keyword>
<feature type="domain" description="DUF6046" evidence="1">
    <location>
        <begin position="93"/>
        <end position="218"/>
    </location>
</feature>
<sequence>MELKDTDILYASLVGSKIVKEIPRLTAVQNELMKHVIPPINFLPFTRQTGVNSNNGSVVSEDELWKSNPSTPKEDQFFPLEMSIDDGITWFMLPYEPLISVNGKNNITRRKVAKAKNLEGTVKEHWSRGDYDITITGVLLGDKEVGDVAECFPKEDFESLKQCMTAAKSIQVKCEILQLSGINNIVIEDFSWPFTKGENVQAYEIKAYSDSSFKLLLDIED</sequence>
<proteinExistence type="predicted"/>
<dbReference type="EMBL" id="JAASQL010000001">
    <property type="protein sequence ID" value="NIJ45063.1"/>
    <property type="molecule type" value="Genomic_DNA"/>
</dbReference>
<evidence type="ECO:0000313" key="3">
    <source>
        <dbReference type="Proteomes" id="UP000745859"/>
    </source>
</evidence>
<dbReference type="Pfam" id="PF19512">
    <property type="entry name" value="DUF6046"/>
    <property type="match status" value="1"/>
</dbReference>
<evidence type="ECO:0000259" key="1">
    <source>
        <dbReference type="Pfam" id="PF19512"/>
    </source>
</evidence>
<dbReference type="RefSeq" id="WP_167186230.1">
    <property type="nucleotide sequence ID" value="NZ_JAASQL010000001.1"/>
</dbReference>
<reference evidence="2 3" key="1">
    <citation type="submission" date="2020-03" db="EMBL/GenBank/DDBJ databases">
        <title>Genomic Encyclopedia of Type Strains, Phase IV (KMG-IV): sequencing the most valuable type-strain genomes for metagenomic binning, comparative biology and taxonomic classification.</title>
        <authorList>
            <person name="Goeker M."/>
        </authorList>
    </citation>
    <scope>NUCLEOTIDE SEQUENCE [LARGE SCALE GENOMIC DNA]</scope>
    <source>
        <strain evidence="2 3">DSM 101599</strain>
    </source>
</reference>
<protein>
    <recommendedName>
        <fullName evidence="1">DUF6046 domain-containing protein</fullName>
    </recommendedName>
</protein>
<organism evidence="2 3">
    <name type="scientific">Wenyingzhuangia heitensis</name>
    <dbReference type="NCBI Taxonomy" id="1487859"/>
    <lineage>
        <taxon>Bacteria</taxon>
        <taxon>Pseudomonadati</taxon>
        <taxon>Bacteroidota</taxon>
        <taxon>Flavobacteriia</taxon>
        <taxon>Flavobacteriales</taxon>
        <taxon>Flavobacteriaceae</taxon>
        <taxon>Wenyingzhuangia</taxon>
    </lineage>
</organism>
<gene>
    <name evidence="2" type="ORF">FHR24_001502</name>
</gene>
<accession>A0ABX0U9Z2</accession>
<comment type="caution">
    <text evidence="2">The sequence shown here is derived from an EMBL/GenBank/DDBJ whole genome shotgun (WGS) entry which is preliminary data.</text>
</comment>
<dbReference type="Proteomes" id="UP000745859">
    <property type="component" value="Unassembled WGS sequence"/>
</dbReference>
<dbReference type="InterPro" id="IPR046109">
    <property type="entry name" value="DUF6046"/>
</dbReference>